<keyword evidence="3" id="KW-1185">Reference proteome</keyword>
<sequence length="151" mass="17113">MNKKILSFLLISFLFLTQITYAQLEEKRTKVEITVKDGNKTITVPVRTATVSFTKGIASQDPLDKTDNRNYYLTVDFEKQDTNLLRAFASHKNGLDGQITMIDTFGKLPTRKFEFKGGKLDSLSDQLSADYTSSYYSIYCNLLIIDGVTIE</sequence>
<name>A0ABX7QCL1_9FLAO</name>
<keyword evidence="1" id="KW-0732">Signal</keyword>
<protein>
    <submittedName>
        <fullName evidence="2">Uncharacterized protein</fullName>
    </submittedName>
</protein>
<feature type="chain" id="PRO_5045462727" evidence="1">
    <location>
        <begin position="23"/>
        <end position="151"/>
    </location>
</feature>
<dbReference type="EMBL" id="CP071448">
    <property type="protein sequence ID" value="QSW88787.1"/>
    <property type="molecule type" value="Genomic_DNA"/>
</dbReference>
<feature type="signal peptide" evidence="1">
    <location>
        <begin position="1"/>
        <end position="22"/>
    </location>
</feature>
<reference evidence="2 3" key="1">
    <citation type="submission" date="2021-03" db="EMBL/GenBank/DDBJ databases">
        <title>Flavobacterium kribbensis sp. nov, an endophytic bacteria, isolated from soybean.</title>
        <authorList>
            <person name="Lee J."/>
            <person name="Seo J."/>
        </authorList>
    </citation>
    <scope>NUCLEOTIDE SEQUENCE [LARGE SCALE GENOMIC DNA]</scope>
    <source>
        <strain evidence="2 3">BB8</strain>
    </source>
</reference>
<gene>
    <name evidence="2" type="ORF">J0383_21425</name>
</gene>
<organism evidence="2 3">
    <name type="scientific">Flavobacterium endoglycinae</name>
    <dbReference type="NCBI Taxonomy" id="2816357"/>
    <lineage>
        <taxon>Bacteria</taxon>
        <taxon>Pseudomonadati</taxon>
        <taxon>Bacteroidota</taxon>
        <taxon>Flavobacteriia</taxon>
        <taxon>Flavobacteriales</taxon>
        <taxon>Flavobacteriaceae</taxon>
        <taxon>Flavobacterium</taxon>
    </lineage>
</organism>
<proteinExistence type="predicted"/>
<evidence type="ECO:0000313" key="3">
    <source>
        <dbReference type="Proteomes" id="UP000663440"/>
    </source>
</evidence>
<dbReference type="Proteomes" id="UP000663440">
    <property type="component" value="Chromosome"/>
</dbReference>
<dbReference type="RefSeq" id="WP_207295986.1">
    <property type="nucleotide sequence ID" value="NZ_CP071448.1"/>
</dbReference>
<evidence type="ECO:0000256" key="1">
    <source>
        <dbReference type="SAM" id="SignalP"/>
    </source>
</evidence>
<accession>A0ABX7QCL1</accession>
<evidence type="ECO:0000313" key="2">
    <source>
        <dbReference type="EMBL" id="QSW88787.1"/>
    </source>
</evidence>